<reference evidence="11 12" key="1">
    <citation type="submission" date="2017-09" db="EMBL/GenBank/DDBJ databases">
        <title>Biodiversity and function of Thalassospira species in the particle-attached aromatic-hydrocarbon-degrading consortia from the surface seawater of the China South Sea.</title>
        <authorList>
            <person name="Dong C."/>
            <person name="Lai Q."/>
            <person name="Shao Z."/>
        </authorList>
    </citation>
    <scope>NUCLEOTIDE SEQUENCE [LARGE SCALE GENOMIC DNA]</scope>
    <source>
        <strain evidence="11 12">139Z-12</strain>
    </source>
</reference>
<dbReference type="PANTHER" id="PTHR11693">
    <property type="entry name" value="ATP SYNTHASE GAMMA CHAIN"/>
    <property type="match status" value="1"/>
</dbReference>
<evidence type="ECO:0000313" key="11">
    <source>
        <dbReference type="EMBL" id="PKR57950.1"/>
    </source>
</evidence>
<keyword evidence="6 10" id="KW-0406">Ion transport</keyword>
<gene>
    <name evidence="10" type="primary">atpG</name>
    <name evidence="11" type="ORF">COO92_14435</name>
</gene>
<dbReference type="InterPro" id="IPR035968">
    <property type="entry name" value="ATP_synth_F1_ATPase_gsu"/>
</dbReference>
<evidence type="ECO:0000256" key="10">
    <source>
        <dbReference type="HAMAP-Rule" id="MF_00815"/>
    </source>
</evidence>
<comment type="similarity">
    <text evidence="3 10">Belongs to the ATPase gamma chain family.</text>
</comment>
<keyword evidence="9 10" id="KW-0066">ATP synthesis</keyword>
<dbReference type="InterPro" id="IPR023632">
    <property type="entry name" value="ATP_synth_F1_gsu_CS"/>
</dbReference>
<keyword evidence="7 10" id="KW-0472">Membrane</keyword>
<evidence type="ECO:0000256" key="4">
    <source>
        <dbReference type="ARBA" id="ARBA00022448"/>
    </source>
</evidence>
<dbReference type="PIRSF" id="PIRSF039089">
    <property type="entry name" value="ATP_synthase_gamma"/>
    <property type="match status" value="1"/>
</dbReference>
<dbReference type="GO" id="GO:0005886">
    <property type="term" value="C:plasma membrane"/>
    <property type="evidence" value="ECO:0007669"/>
    <property type="project" value="UniProtKB-SubCell"/>
</dbReference>
<organism evidence="11 12">
    <name type="scientific">Thalassospira lohafexi</name>
    <dbReference type="NCBI Taxonomy" id="744227"/>
    <lineage>
        <taxon>Bacteria</taxon>
        <taxon>Pseudomonadati</taxon>
        <taxon>Pseudomonadota</taxon>
        <taxon>Alphaproteobacteria</taxon>
        <taxon>Rhodospirillales</taxon>
        <taxon>Thalassospiraceae</taxon>
        <taxon>Thalassospira</taxon>
    </lineage>
</organism>
<dbReference type="NCBIfam" id="NF004146">
    <property type="entry name" value="PRK05621.1-4"/>
    <property type="match status" value="1"/>
</dbReference>
<comment type="function">
    <text evidence="1 10">Produces ATP from ADP in the presence of a proton gradient across the membrane. The gamma chain is believed to be important in regulating ATPase activity and the flow of protons through the CF(0) complex.</text>
</comment>
<dbReference type="NCBIfam" id="TIGR01146">
    <property type="entry name" value="ATPsyn_F1gamma"/>
    <property type="match status" value="1"/>
</dbReference>
<dbReference type="SUPFAM" id="SSF52943">
    <property type="entry name" value="ATP synthase (F1-ATPase), gamma subunit"/>
    <property type="match status" value="1"/>
</dbReference>
<evidence type="ECO:0000256" key="7">
    <source>
        <dbReference type="ARBA" id="ARBA00023136"/>
    </source>
</evidence>
<evidence type="ECO:0000256" key="3">
    <source>
        <dbReference type="ARBA" id="ARBA00007681"/>
    </source>
</evidence>
<dbReference type="GeneID" id="98668699"/>
<comment type="caution">
    <text evidence="11">The sequence shown here is derived from an EMBL/GenBank/DDBJ whole genome shotgun (WGS) entry which is preliminary data.</text>
</comment>
<dbReference type="GO" id="GO:0005524">
    <property type="term" value="F:ATP binding"/>
    <property type="evidence" value="ECO:0007669"/>
    <property type="project" value="UniProtKB-UniRule"/>
</dbReference>
<dbReference type="PANTHER" id="PTHR11693:SF22">
    <property type="entry name" value="ATP SYNTHASE SUBUNIT GAMMA, MITOCHONDRIAL"/>
    <property type="match status" value="1"/>
</dbReference>
<dbReference type="GO" id="GO:0046933">
    <property type="term" value="F:proton-transporting ATP synthase activity, rotational mechanism"/>
    <property type="evidence" value="ECO:0007669"/>
    <property type="project" value="UniProtKB-UniRule"/>
</dbReference>
<dbReference type="InterPro" id="IPR000131">
    <property type="entry name" value="ATP_synth_F1_gsu"/>
</dbReference>
<keyword evidence="5 10" id="KW-0375">Hydrogen ion transport</keyword>
<keyword evidence="4 10" id="KW-0813">Transport</keyword>
<dbReference type="Proteomes" id="UP000233332">
    <property type="component" value="Unassembled WGS sequence"/>
</dbReference>
<proteinExistence type="inferred from homology"/>
<dbReference type="PRINTS" id="PR00126">
    <property type="entry name" value="ATPASEGAMMA"/>
</dbReference>
<evidence type="ECO:0000256" key="8">
    <source>
        <dbReference type="ARBA" id="ARBA00023196"/>
    </source>
</evidence>
<evidence type="ECO:0000256" key="6">
    <source>
        <dbReference type="ARBA" id="ARBA00023065"/>
    </source>
</evidence>
<comment type="subcellular location">
    <subcellularLocation>
        <location evidence="10">Cell membrane</location>
        <topology evidence="10">Peripheral membrane protein</topology>
    </subcellularLocation>
    <subcellularLocation>
        <location evidence="2">Membrane</location>
        <topology evidence="2">Peripheral membrane protein</topology>
    </subcellularLocation>
</comment>
<sequence length="297" mass="31715">MASLKDLRSRIASVKSTKKITSAMKMVAASKLRRSQDAAEAARPYADRMGTMLGRLAAAVGGVQGAPKLLAGTGKDDVHLLVVFTADRGLCGGFNASIVKASRLKIRALKAEGKTVKLICVGRKGADALKREFGGDIVARYIGIEGKKGINFSSASEVADKVLALYEEGEFDVCTIFYNKFVSAISQVVTAQQLVPFAGADVEEQEEEVTGSSAVYEYEPSEEAILADLLPRNVGVQIFGAMLESSASEHGARMSAMDNATRNAGDMIDRLSIQYNRSRQAQITNELIEIISGAEAL</sequence>
<dbReference type="Pfam" id="PF00231">
    <property type="entry name" value="ATP-synt"/>
    <property type="match status" value="1"/>
</dbReference>
<comment type="subunit">
    <text evidence="10">F-type ATPases have 2 components, CF(1) - the catalytic core - and CF(0) - the membrane proton channel. CF(1) has five subunits: alpha(3), beta(3), gamma(1), delta(1), epsilon(1). CF(0) has three main subunits: a, b and c.</text>
</comment>
<evidence type="ECO:0000256" key="2">
    <source>
        <dbReference type="ARBA" id="ARBA00004170"/>
    </source>
</evidence>
<evidence type="ECO:0000313" key="12">
    <source>
        <dbReference type="Proteomes" id="UP000233332"/>
    </source>
</evidence>
<evidence type="ECO:0000256" key="9">
    <source>
        <dbReference type="ARBA" id="ARBA00023310"/>
    </source>
</evidence>
<evidence type="ECO:0000256" key="1">
    <source>
        <dbReference type="ARBA" id="ARBA00003456"/>
    </source>
</evidence>
<keyword evidence="8 10" id="KW-0139">CF(1)</keyword>
<dbReference type="HAMAP" id="MF_00815">
    <property type="entry name" value="ATP_synth_gamma_bact"/>
    <property type="match status" value="1"/>
</dbReference>
<accession>A0A2N3L5I5</accession>
<evidence type="ECO:0000256" key="5">
    <source>
        <dbReference type="ARBA" id="ARBA00022781"/>
    </source>
</evidence>
<dbReference type="CDD" id="cd12151">
    <property type="entry name" value="F1-ATPase_gamma"/>
    <property type="match status" value="1"/>
</dbReference>
<dbReference type="PROSITE" id="PS00153">
    <property type="entry name" value="ATPASE_GAMMA"/>
    <property type="match status" value="1"/>
</dbReference>
<dbReference type="GO" id="GO:0042777">
    <property type="term" value="P:proton motive force-driven plasma membrane ATP synthesis"/>
    <property type="evidence" value="ECO:0007669"/>
    <property type="project" value="UniProtKB-UniRule"/>
</dbReference>
<dbReference type="FunFam" id="1.10.287.80:FF:000001">
    <property type="entry name" value="ATP synthase gamma chain"/>
    <property type="match status" value="1"/>
</dbReference>
<protein>
    <recommendedName>
        <fullName evidence="10">ATP synthase gamma chain</fullName>
    </recommendedName>
    <alternativeName>
        <fullName evidence="10">ATP synthase F1 sector gamma subunit</fullName>
    </alternativeName>
    <alternativeName>
        <fullName evidence="10">F-ATPase gamma subunit</fullName>
    </alternativeName>
</protein>
<keyword evidence="10" id="KW-1003">Cell membrane</keyword>
<keyword evidence="12" id="KW-1185">Reference proteome</keyword>
<dbReference type="Gene3D" id="1.10.287.80">
    <property type="entry name" value="ATP synthase, gamma subunit, helix hairpin domain"/>
    <property type="match status" value="1"/>
</dbReference>
<dbReference type="AlphaFoldDB" id="A0A2N3L5I5"/>
<dbReference type="EMBL" id="NXGX01000005">
    <property type="protein sequence ID" value="PKR57950.1"/>
    <property type="molecule type" value="Genomic_DNA"/>
</dbReference>
<dbReference type="RefSeq" id="WP_022731715.1">
    <property type="nucleotide sequence ID" value="NZ_NXGX01000005.1"/>
</dbReference>
<dbReference type="Gene3D" id="3.40.1380.10">
    <property type="match status" value="1"/>
</dbReference>
<dbReference type="GO" id="GO:0045259">
    <property type="term" value="C:proton-transporting ATP synthase complex"/>
    <property type="evidence" value="ECO:0007669"/>
    <property type="project" value="UniProtKB-KW"/>
</dbReference>
<name>A0A2N3L5I5_9PROT</name>